<sequence length="230" mass="24626">MALRDVKVCLLGESGVGKSSIVMRFVSDKFKQALESTIGASFMTKTIFVDGSTYKFQIWDTAGQEKYRALAPMYYRGSAAAIIVYDVTRETSFQAVKSWVHELHRHGPAKIVIAIAGNKCDLEDLREVREKDAQDYARDIGAIFCETSAMTAVNVAELFDAIARLLPPEELGGGVGQTGGSTIHLKGNQGRKSKKCCGGSADGDASSQTGNRRSGAASRASANASVSYPS</sequence>
<dbReference type="Proteomes" id="UP000694888">
    <property type="component" value="Unplaced"/>
</dbReference>
<proteinExistence type="inferred from homology"/>
<dbReference type="SUPFAM" id="SSF52540">
    <property type="entry name" value="P-loop containing nucleoside triphosphate hydrolases"/>
    <property type="match status" value="1"/>
</dbReference>
<keyword evidence="2" id="KW-0547">Nucleotide-binding</keyword>
<evidence type="ECO:0000313" key="4">
    <source>
        <dbReference type="Proteomes" id="UP000694888"/>
    </source>
</evidence>
<dbReference type="PRINTS" id="PR00449">
    <property type="entry name" value="RASTRNSFRMNG"/>
</dbReference>
<dbReference type="RefSeq" id="XP_005112546.1">
    <property type="nucleotide sequence ID" value="XM_005112489.3"/>
</dbReference>
<dbReference type="SMART" id="SM00174">
    <property type="entry name" value="RHO"/>
    <property type="match status" value="1"/>
</dbReference>
<dbReference type="GeneID" id="101848633"/>
<keyword evidence="4" id="KW-1185">Reference proteome</keyword>
<dbReference type="Gene3D" id="3.40.50.300">
    <property type="entry name" value="P-loop containing nucleotide triphosphate hydrolases"/>
    <property type="match status" value="1"/>
</dbReference>
<dbReference type="SMART" id="SM00176">
    <property type="entry name" value="RAN"/>
    <property type="match status" value="1"/>
</dbReference>
<reference evidence="5" key="1">
    <citation type="submission" date="2025-08" db="UniProtKB">
        <authorList>
            <consortium name="RefSeq"/>
        </authorList>
    </citation>
    <scope>IDENTIFICATION</scope>
</reference>
<dbReference type="InterPro" id="IPR027417">
    <property type="entry name" value="P-loop_NTPase"/>
</dbReference>
<comment type="similarity">
    <text evidence="1">Belongs to the small GTPase superfamily. Rab family.</text>
</comment>
<dbReference type="PANTHER" id="PTHR47978">
    <property type="match status" value="1"/>
</dbReference>
<evidence type="ECO:0000256" key="2">
    <source>
        <dbReference type="ARBA" id="ARBA00022741"/>
    </source>
</evidence>
<feature type="compositionally biased region" description="Low complexity" evidence="3">
    <location>
        <begin position="210"/>
        <end position="230"/>
    </location>
</feature>
<evidence type="ECO:0000313" key="5">
    <source>
        <dbReference type="RefSeq" id="XP_005112546.1"/>
    </source>
</evidence>
<dbReference type="NCBIfam" id="TIGR00231">
    <property type="entry name" value="small_GTP"/>
    <property type="match status" value="1"/>
</dbReference>
<evidence type="ECO:0000256" key="3">
    <source>
        <dbReference type="SAM" id="MobiDB-lite"/>
    </source>
</evidence>
<protein>
    <submittedName>
        <fullName evidence="5">Ras-related protein Rab-22A isoform X1</fullName>
    </submittedName>
</protein>
<evidence type="ECO:0000256" key="1">
    <source>
        <dbReference type="ARBA" id="ARBA00006270"/>
    </source>
</evidence>
<name>A0ABM0KA28_APLCA</name>
<accession>A0ABM0KA28</accession>
<organism evidence="4 5">
    <name type="scientific">Aplysia californica</name>
    <name type="common">California sea hare</name>
    <dbReference type="NCBI Taxonomy" id="6500"/>
    <lineage>
        <taxon>Eukaryota</taxon>
        <taxon>Metazoa</taxon>
        <taxon>Spiralia</taxon>
        <taxon>Lophotrochozoa</taxon>
        <taxon>Mollusca</taxon>
        <taxon>Gastropoda</taxon>
        <taxon>Heterobranchia</taxon>
        <taxon>Euthyneura</taxon>
        <taxon>Tectipleura</taxon>
        <taxon>Aplysiida</taxon>
        <taxon>Aplysioidea</taxon>
        <taxon>Aplysiidae</taxon>
        <taxon>Aplysia</taxon>
    </lineage>
</organism>
<gene>
    <name evidence="5" type="primary">LOC101848633</name>
</gene>
<dbReference type="SMART" id="SM00173">
    <property type="entry name" value="RAS"/>
    <property type="match status" value="1"/>
</dbReference>
<dbReference type="InterPro" id="IPR005225">
    <property type="entry name" value="Small_GTP-bd"/>
</dbReference>
<dbReference type="Pfam" id="PF00071">
    <property type="entry name" value="Ras"/>
    <property type="match status" value="1"/>
</dbReference>
<dbReference type="PROSITE" id="PS51419">
    <property type="entry name" value="RAB"/>
    <property type="match status" value="1"/>
</dbReference>
<dbReference type="CDD" id="cd01860">
    <property type="entry name" value="Rab5_related"/>
    <property type="match status" value="1"/>
</dbReference>
<dbReference type="SMART" id="SM00175">
    <property type="entry name" value="RAB"/>
    <property type="match status" value="1"/>
</dbReference>
<feature type="region of interest" description="Disordered" evidence="3">
    <location>
        <begin position="176"/>
        <end position="230"/>
    </location>
</feature>
<dbReference type="InterPro" id="IPR001806">
    <property type="entry name" value="Small_GTPase"/>
</dbReference>
<dbReference type="PROSITE" id="PS51421">
    <property type="entry name" value="RAS"/>
    <property type="match status" value="1"/>
</dbReference>